<accession>A0ABW2NZD1</accession>
<reference evidence="2" key="1">
    <citation type="journal article" date="2019" name="Int. J. Syst. Evol. Microbiol.">
        <title>The Global Catalogue of Microorganisms (GCM) 10K type strain sequencing project: providing services to taxonomists for standard genome sequencing and annotation.</title>
        <authorList>
            <consortium name="The Broad Institute Genomics Platform"/>
            <consortium name="The Broad Institute Genome Sequencing Center for Infectious Disease"/>
            <person name="Wu L."/>
            <person name="Ma J."/>
        </authorList>
    </citation>
    <scope>NUCLEOTIDE SEQUENCE [LARGE SCALE GENOMIC DNA]</scope>
    <source>
        <strain evidence="2">CECT 7649</strain>
    </source>
</reference>
<organism evidence="1 2">
    <name type="scientific">Sphaerisporangium rhizosphaerae</name>
    <dbReference type="NCBI Taxonomy" id="2269375"/>
    <lineage>
        <taxon>Bacteria</taxon>
        <taxon>Bacillati</taxon>
        <taxon>Actinomycetota</taxon>
        <taxon>Actinomycetes</taxon>
        <taxon>Streptosporangiales</taxon>
        <taxon>Streptosporangiaceae</taxon>
        <taxon>Sphaerisporangium</taxon>
    </lineage>
</organism>
<sequence length="154" mass="16978">MSHEIEEVALQVSAAEVHRRIIELGGAGRMEEALALIHPEVIDHRGGTSGDHHGLDAWKDKWEHMHDGFQDVSVTVEHNVASGDFSVNRYTLRGTHSASGRRYEVTGLDMIRVQNGKLAEHWALADLAAMGRQLSADDSVEGPAQTDTGRQIRH</sequence>
<dbReference type="Pfam" id="PF07366">
    <property type="entry name" value="SnoaL"/>
    <property type="match status" value="1"/>
</dbReference>
<gene>
    <name evidence="1" type="ORF">ACFQSB_04895</name>
</gene>
<evidence type="ECO:0000313" key="1">
    <source>
        <dbReference type="EMBL" id="MFC7381535.1"/>
    </source>
</evidence>
<dbReference type="Gene3D" id="3.10.450.50">
    <property type="match status" value="1"/>
</dbReference>
<dbReference type="SUPFAM" id="SSF54427">
    <property type="entry name" value="NTF2-like"/>
    <property type="match status" value="1"/>
</dbReference>
<evidence type="ECO:0000313" key="2">
    <source>
        <dbReference type="Proteomes" id="UP001596496"/>
    </source>
</evidence>
<comment type="caution">
    <text evidence="1">The sequence shown here is derived from an EMBL/GenBank/DDBJ whole genome shotgun (WGS) entry which is preliminary data.</text>
</comment>
<dbReference type="Proteomes" id="UP001596496">
    <property type="component" value="Unassembled WGS sequence"/>
</dbReference>
<protein>
    <submittedName>
        <fullName evidence="1">Ester cyclase</fullName>
    </submittedName>
</protein>
<dbReference type="EMBL" id="JBHTCG010000002">
    <property type="protein sequence ID" value="MFC7381535.1"/>
    <property type="molecule type" value="Genomic_DNA"/>
</dbReference>
<dbReference type="InterPro" id="IPR032710">
    <property type="entry name" value="NTF2-like_dom_sf"/>
</dbReference>
<dbReference type="RefSeq" id="WP_380824470.1">
    <property type="nucleotide sequence ID" value="NZ_JBHTCG010000002.1"/>
</dbReference>
<proteinExistence type="predicted"/>
<dbReference type="InterPro" id="IPR009959">
    <property type="entry name" value="Cyclase_SnoaL-like"/>
</dbReference>
<name>A0ABW2NZD1_9ACTN</name>
<keyword evidence="2" id="KW-1185">Reference proteome</keyword>